<keyword evidence="3" id="KW-1185">Reference proteome</keyword>
<gene>
    <name evidence="2" type="ORF">CLV60_101572</name>
</gene>
<protein>
    <submittedName>
        <fullName evidence="2">Uncharacterized protein</fullName>
    </submittedName>
</protein>
<evidence type="ECO:0000256" key="1">
    <source>
        <dbReference type="SAM" id="Phobius"/>
    </source>
</evidence>
<evidence type="ECO:0000313" key="2">
    <source>
        <dbReference type="EMBL" id="PSL34203.1"/>
    </source>
</evidence>
<keyword evidence="1" id="KW-1133">Transmembrane helix</keyword>
<reference evidence="2 3" key="1">
    <citation type="submission" date="2018-03" db="EMBL/GenBank/DDBJ databases">
        <title>Genomic Encyclopedia of Archaeal and Bacterial Type Strains, Phase II (KMG-II): from individual species to whole genera.</title>
        <authorList>
            <person name="Goeker M."/>
        </authorList>
    </citation>
    <scope>NUCLEOTIDE SEQUENCE [LARGE SCALE GENOMIC DNA]</scope>
    <source>
        <strain evidence="2 3">DSM 29057</strain>
    </source>
</reference>
<dbReference type="AlphaFoldDB" id="A0A2P8GJR7"/>
<sequence>MLTNVEVLLQISNKTGKYFPHKVLYLNTFGYICSNGFKWTIKQSSYSFTFFCASIILTAPCTAVLLH</sequence>
<dbReference type="EMBL" id="PYAS01000001">
    <property type="protein sequence ID" value="PSL34203.1"/>
    <property type="molecule type" value="Genomic_DNA"/>
</dbReference>
<proteinExistence type="predicted"/>
<keyword evidence="1" id="KW-0472">Membrane</keyword>
<feature type="transmembrane region" description="Helical" evidence="1">
    <location>
        <begin position="46"/>
        <end position="66"/>
    </location>
</feature>
<keyword evidence="1" id="KW-0812">Transmembrane</keyword>
<evidence type="ECO:0000313" key="3">
    <source>
        <dbReference type="Proteomes" id="UP000241964"/>
    </source>
</evidence>
<accession>A0A2P8GJR7</accession>
<organism evidence="2 3">
    <name type="scientific">Dyadobacter jiangsuensis</name>
    <dbReference type="NCBI Taxonomy" id="1591085"/>
    <lineage>
        <taxon>Bacteria</taxon>
        <taxon>Pseudomonadati</taxon>
        <taxon>Bacteroidota</taxon>
        <taxon>Cytophagia</taxon>
        <taxon>Cytophagales</taxon>
        <taxon>Spirosomataceae</taxon>
        <taxon>Dyadobacter</taxon>
    </lineage>
</organism>
<comment type="caution">
    <text evidence="2">The sequence shown here is derived from an EMBL/GenBank/DDBJ whole genome shotgun (WGS) entry which is preliminary data.</text>
</comment>
<name>A0A2P8GJR7_9BACT</name>
<dbReference type="Proteomes" id="UP000241964">
    <property type="component" value="Unassembled WGS sequence"/>
</dbReference>